<feature type="compositionally biased region" description="Basic and acidic residues" evidence="1">
    <location>
        <begin position="33"/>
        <end position="44"/>
    </location>
</feature>
<feature type="compositionally biased region" description="Acidic residues" evidence="1">
    <location>
        <begin position="131"/>
        <end position="140"/>
    </location>
</feature>
<evidence type="ECO:0000313" key="2">
    <source>
        <dbReference type="EMBL" id="GMS97513.1"/>
    </source>
</evidence>
<evidence type="ECO:0000313" key="3">
    <source>
        <dbReference type="Proteomes" id="UP001432027"/>
    </source>
</evidence>
<proteinExistence type="predicted"/>
<feature type="compositionally biased region" description="Acidic residues" evidence="1">
    <location>
        <begin position="86"/>
        <end position="96"/>
    </location>
</feature>
<evidence type="ECO:0000256" key="1">
    <source>
        <dbReference type="SAM" id="MobiDB-lite"/>
    </source>
</evidence>
<sequence>SKEPSMDENVSRDSDPIDCLSTIASFTKPQMRPTEEKVEPKEEPNDITQGVTCDNEMPHSDFMEDGMPSIDEIVEKGRQISLDESIEMEGEDEEGTNDAANTPEVSPETLKVEKRKRSTRSASKPAKYIESMDDSEGEEELPVKKAGSESVNGGDKAYPTTALGYASHLQRHHKSSLKSNGIYLVDWK</sequence>
<gene>
    <name evidence="2" type="ORF">PENTCL1PPCAC_19688</name>
</gene>
<feature type="region of interest" description="Disordered" evidence="1">
    <location>
        <begin position="24"/>
        <end position="66"/>
    </location>
</feature>
<dbReference type="AlphaFoldDB" id="A0AAV5TSP5"/>
<reference evidence="2" key="1">
    <citation type="submission" date="2023-10" db="EMBL/GenBank/DDBJ databases">
        <title>Genome assembly of Pristionchus species.</title>
        <authorList>
            <person name="Yoshida K."/>
            <person name="Sommer R.J."/>
        </authorList>
    </citation>
    <scope>NUCLEOTIDE SEQUENCE</scope>
    <source>
        <strain evidence="2">RS0144</strain>
    </source>
</reference>
<name>A0AAV5TSP5_9BILA</name>
<feature type="region of interest" description="Disordered" evidence="1">
    <location>
        <begin position="86"/>
        <end position="160"/>
    </location>
</feature>
<protein>
    <submittedName>
        <fullName evidence="2">Uncharacterized protein</fullName>
    </submittedName>
</protein>
<dbReference type="EMBL" id="BTSX01000004">
    <property type="protein sequence ID" value="GMS97513.1"/>
    <property type="molecule type" value="Genomic_DNA"/>
</dbReference>
<dbReference type="PROSITE" id="PS00387">
    <property type="entry name" value="PPASE"/>
    <property type="match status" value="1"/>
</dbReference>
<dbReference type="Proteomes" id="UP001432027">
    <property type="component" value="Unassembled WGS sequence"/>
</dbReference>
<feature type="non-terminal residue" evidence="2">
    <location>
        <position position="1"/>
    </location>
</feature>
<organism evidence="2 3">
    <name type="scientific">Pristionchus entomophagus</name>
    <dbReference type="NCBI Taxonomy" id="358040"/>
    <lineage>
        <taxon>Eukaryota</taxon>
        <taxon>Metazoa</taxon>
        <taxon>Ecdysozoa</taxon>
        <taxon>Nematoda</taxon>
        <taxon>Chromadorea</taxon>
        <taxon>Rhabditida</taxon>
        <taxon>Rhabditina</taxon>
        <taxon>Diplogasteromorpha</taxon>
        <taxon>Diplogasteroidea</taxon>
        <taxon>Neodiplogasteridae</taxon>
        <taxon>Pristionchus</taxon>
    </lineage>
</organism>
<accession>A0AAV5TSP5</accession>
<keyword evidence="3" id="KW-1185">Reference proteome</keyword>
<feature type="non-terminal residue" evidence="2">
    <location>
        <position position="188"/>
    </location>
</feature>
<comment type="caution">
    <text evidence="2">The sequence shown here is derived from an EMBL/GenBank/DDBJ whole genome shotgun (WGS) entry which is preliminary data.</text>
</comment>